<feature type="domain" description="SUEL-type lectin" evidence="1">
    <location>
        <begin position="14"/>
        <end position="109"/>
    </location>
</feature>
<proteinExistence type="predicted"/>
<dbReference type="InterPro" id="IPR000922">
    <property type="entry name" value="Lectin_gal-bd_dom"/>
</dbReference>
<evidence type="ECO:0000259" key="1">
    <source>
        <dbReference type="PROSITE" id="PS50228"/>
    </source>
</evidence>
<evidence type="ECO:0000313" key="3">
    <source>
        <dbReference type="Proteomes" id="UP001159405"/>
    </source>
</evidence>
<gene>
    <name evidence="2" type="ORF">PLOB_00042353</name>
</gene>
<dbReference type="Proteomes" id="UP001159405">
    <property type="component" value="Unassembled WGS sequence"/>
</dbReference>
<dbReference type="Pfam" id="PF02140">
    <property type="entry name" value="SUEL_Lectin"/>
    <property type="match status" value="1"/>
</dbReference>
<accession>A0ABN8PGN3</accession>
<dbReference type="InterPro" id="IPR043159">
    <property type="entry name" value="Lectin_gal-bd_sf"/>
</dbReference>
<keyword evidence="3" id="KW-1185">Reference proteome</keyword>
<name>A0ABN8PGN3_9CNID</name>
<dbReference type="EMBL" id="CALNXK010000069">
    <property type="protein sequence ID" value="CAH3142476.1"/>
    <property type="molecule type" value="Genomic_DNA"/>
</dbReference>
<organism evidence="2 3">
    <name type="scientific">Porites lobata</name>
    <dbReference type="NCBI Taxonomy" id="104759"/>
    <lineage>
        <taxon>Eukaryota</taxon>
        <taxon>Metazoa</taxon>
        <taxon>Cnidaria</taxon>
        <taxon>Anthozoa</taxon>
        <taxon>Hexacorallia</taxon>
        <taxon>Scleractinia</taxon>
        <taxon>Fungiina</taxon>
        <taxon>Poritidae</taxon>
        <taxon>Porites</taxon>
    </lineage>
</organism>
<comment type="caution">
    <text evidence="2">The sequence shown here is derived from an EMBL/GenBank/DDBJ whole genome shotgun (WGS) entry which is preliminary data.</text>
</comment>
<reference evidence="2 3" key="1">
    <citation type="submission" date="2022-05" db="EMBL/GenBank/DDBJ databases">
        <authorList>
            <consortium name="Genoscope - CEA"/>
            <person name="William W."/>
        </authorList>
    </citation>
    <scope>NUCLEOTIDE SEQUENCE [LARGE SCALE GENOMIC DNA]</scope>
</reference>
<dbReference type="CDD" id="cd22838">
    <property type="entry name" value="Gal_Rha_Lectin_nemgal"/>
    <property type="match status" value="1"/>
</dbReference>
<evidence type="ECO:0000313" key="2">
    <source>
        <dbReference type="EMBL" id="CAH3142476.1"/>
    </source>
</evidence>
<sequence length="153" mass="17466">MPLYLKRKQSIAVACEGHKLKIKCPNKYDRIALYSTFYGRDENSTCKHNVLPYKGHCVAEEQRVNKKLYDLCQGETKCFVSATNAFLGTKNSSICPDVYKYARVVYRCIQHPKIVPVCPLPCHKPYKCFPRCDISCCTLPPLRHHPSSPAIMP</sequence>
<dbReference type="PROSITE" id="PS50228">
    <property type="entry name" value="SUEL_LECTIN"/>
    <property type="match status" value="1"/>
</dbReference>
<protein>
    <recommendedName>
        <fullName evidence="1">SUEL-type lectin domain-containing protein</fullName>
    </recommendedName>
</protein>
<dbReference type="Gene3D" id="2.60.120.740">
    <property type="match status" value="1"/>
</dbReference>